<dbReference type="PANTHER" id="PTHR47505:SF1">
    <property type="entry name" value="DNA UTILIZATION PROTEIN YHGH"/>
    <property type="match status" value="1"/>
</dbReference>
<dbReference type="SUPFAM" id="SSF53271">
    <property type="entry name" value="PRTase-like"/>
    <property type="match status" value="1"/>
</dbReference>
<reference evidence="4 5" key="1">
    <citation type="submission" date="2015-06" db="EMBL/GenBank/DDBJ databases">
        <title>Improved classification and identification of acetic acid bacteria using matrix-assisted laser desorption/ionization time-of-flight mass spectrometry; Gluconobacter nephelii and Gluconobacter uchimurae are later heterotypic synonyms of Gluconobacter japonicus and Gluconobacter oxydans, respectively.</title>
        <authorList>
            <person name="Li L."/>
            <person name="Cleenwerck I."/>
            <person name="De Vuyst L."/>
            <person name="Vandamme P."/>
        </authorList>
    </citation>
    <scope>NUCLEOTIDE SEQUENCE [LARGE SCALE GENOMIC DNA]</scope>
    <source>
        <strain evidence="4 5">LMG 1663</strain>
    </source>
</reference>
<gene>
    <name evidence="4" type="ORF">AD947_15475</name>
</gene>
<dbReference type="PANTHER" id="PTHR47505">
    <property type="entry name" value="DNA UTILIZATION PROTEIN YHGH"/>
    <property type="match status" value="1"/>
</dbReference>
<sequence>MFRMAAHWLGHGTLDMLFPPSCQLCGVETDVAGGVCSVCFGRLTPITQPFCVKCGAPQASEAYLNAERWCAKCERHPPLWDHARAAFLYDKGARDLILQLKYADRQENARFLGKRMWQAGQALFTPDCLVVPVPVHRMRLLKRRYNQAALLAWEVARLAGVPCRPDGLARTRATSRLAGFSRRERQEEMARAIVVRAPYAELISGKEVVLVDDVLTSGATATACTNALLQAGARSVSVLVAAEVPSQKEIDLDFPILETT</sequence>
<comment type="similarity">
    <text evidence="1">Belongs to the ComF/GntX family.</text>
</comment>
<dbReference type="Pfam" id="PF18912">
    <property type="entry name" value="DZR_2"/>
    <property type="match status" value="1"/>
</dbReference>
<evidence type="ECO:0000259" key="3">
    <source>
        <dbReference type="Pfam" id="PF18912"/>
    </source>
</evidence>
<name>A0A149TQ90_9PROT</name>
<evidence type="ECO:0000256" key="1">
    <source>
        <dbReference type="ARBA" id="ARBA00008007"/>
    </source>
</evidence>
<comment type="caution">
    <text evidence="4">The sequence shown here is derived from an EMBL/GenBank/DDBJ whole genome shotgun (WGS) entry which is preliminary data.</text>
</comment>
<proteinExistence type="inferred from homology"/>
<accession>A0A149TQ90</accession>
<dbReference type="Proteomes" id="UP000075411">
    <property type="component" value="Unassembled WGS sequence"/>
</dbReference>
<dbReference type="InterPro" id="IPR029057">
    <property type="entry name" value="PRTase-like"/>
</dbReference>
<dbReference type="EMBL" id="LHZT01000132">
    <property type="protein sequence ID" value="KXV55316.1"/>
    <property type="molecule type" value="Genomic_DNA"/>
</dbReference>
<dbReference type="Gene3D" id="3.40.50.2020">
    <property type="match status" value="1"/>
</dbReference>
<protein>
    <submittedName>
        <fullName evidence="4">Competence protein ComF</fullName>
    </submittedName>
</protein>
<dbReference type="CDD" id="cd06223">
    <property type="entry name" value="PRTases_typeI"/>
    <property type="match status" value="1"/>
</dbReference>
<evidence type="ECO:0000259" key="2">
    <source>
        <dbReference type="Pfam" id="PF00156"/>
    </source>
</evidence>
<dbReference type="PATRIC" id="fig|104102.12.peg.2534"/>
<dbReference type="AlphaFoldDB" id="A0A149TQ90"/>
<evidence type="ECO:0000313" key="4">
    <source>
        <dbReference type="EMBL" id="KXV55316.1"/>
    </source>
</evidence>
<dbReference type="Pfam" id="PF00156">
    <property type="entry name" value="Pribosyltran"/>
    <property type="match status" value="1"/>
</dbReference>
<feature type="domain" description="Double zinc ribbon" evidence="3">
    <location>
        <begin position="14"/>
        <end position="73"/>
    </location>
</feature>
<evidence type="ECO:0000313" key="5">
    <source>
        <dbReference type="Proteomes" id="UP000075411"/>
    </source>
</evidence>
<dbReference type="InterPro" id="IPR051910">
    <property type="entry name" value="ComF/GntX_DNA_util-trans"/>
</dbReference>
<organism evidence="4 5">
    <name type="scientific">Acetobacter tropicalis</name>
    <dbReference type="NCBI Taxonomy" id="104102"/>
    <lineage>
        <taxon>Bacteria</taxon>
        <taxon>Pseudomonadati</taxon>
        <taxon>Pseudomonadota</taxon>
        <taxon>Alphaproteobacteria</taxon>
        <taxon>Acetobacterales</taxon>
        <taxon>Acetobacteraceae</taxon>
        <taxon>Acetobacter</taxon>
    </lineage>
</organism>
<dbReference type="InterPro" id="IPR044005">
    <property type="entry name" value="DZR_2"/>
</dbReference>
<feature type="domain" description="Phosphoribosyltransferase" evidence="2">
    <location>
        <begin position="184"/>
        <end position="249"/>
    </location>
</feature>
<dbReference type="InterPro" id="IPR000836">
    <property type="entry name" value="PRTase_dom"/>
</dbReference>